<proteinExistence type="predicted"/>
<feature type="compositionally biased region" description="Basic and acidic residues" evidence="1">
    <location>
        <begin position="30"/>
        <end position="70"/>
    </location>
</feature>
<feature type="region of interest" description="Disordered" evidence="1">
    <location>
        <begin position="25"/>
        <end position="87"/>
    </location>
</feature>
<dbReference type="EMBL" id="RBNJ01000241">
    <property type="protein sequence ID" value="RUS35042.1"/>
    <property type="molecule type" value="Genomic_DNA"/>
</dbReference>
<reference evidence="2 3" key="1">
    <citation type="journal article" date="2018" name="New Phytol.">
        <title>Phylogenomics of Endogonaceae and evolution of mycorrhizas within Mucoromycota.</title>
        <authorList>
            <person name="Chang Y."/>
            <person name="Desiro A."/>
            <person name="Na H."/>
            <person name="Sandor L."/>
            <person name="Lipzen A."/>
            <person name="Clum A."/>
            <person name="Barry K."/>
            <person name="Grigoriev I.V."/>
            <person name="Martin F.M."/>
            <person name="Stajich J.E."/>
            <person name="Smith M.E."/>
            <person name="Bonito G."/>
            <person name="Spatafora J.W."/>
        </authorList>
    </citation>
    <scope>NUCLEOTIDE SEQUENCE [LARGE SCALE GENOMIC DNA]</scope>
    <source>
        <strain evidence="2 3">AD002</strain>
    </source>
</reference>
<accession>A0A433QZ37</accession>
<name>A0A433QZ37_9FUNG</name>
<dbReference type="Proteomes" id="UP000274822">
    <property type="component" value="Unassembled WGS sequence"/>
</dbReference>
<keyword evidence="3" id="KW-1185">Reference proteome</keyword>
<comment type="caution">
    <text evidence="2">The sequence shown here is derived from an EMBL/GenBank/DDBJ whole genome shotgun (WGS) entry which is preliminary data.</text>
</comment>
<evidence type="ECO:0000256" key="1">
    <source>
        <dbReference type="SAM" id="MobiDB-lite"/>
    </source>
</evidence>
<sequence length="113" mass="12229">MDAALEFADYTLKWPIGVWLDSEKGVVGPKDAKDAEDTKDAKDAENAKDAKDAEDTSGHDGHDVSEDSYSKKYKGVAKRDKTASNTISNAEVSELKALLRAALKRLGDIADDD</sequence>
<gene>
    <name evidence="2" type="ORF">BC938DRAFT_476543</name>
</gene>
<dbReference type="AlphaFoldDB" id="A0A433QZ37"/>
<protein>
    <submittedName>
        <fullName evidence="2">Uncharacterized protein</fullName>
    </submittedName>
</protein>
<evidence type="ECO:0000313" key="3">
    <source>
        <dbReference type="Proteomes" id="UP000274822"/>
    </source>
</evidence>
<evidence type="ECO:0000313" key="2">
    <source>
        <dbReference type="EMBL" id="RUS35042.1"/>
    </source>
</evidence>
<organism evidence="2 3">
    <name type="scientific">Jimgerdemannia flammicorona</name>
    <dbReference type="NCBI Taxonomy" id="994334"/>
    <lineage>
        <taxon>Eukaryota</taxon>
        <taxon>Fungi</taxon>
        <taxon>Fungi incertae sedis</taxon>
        <taxon>Mucoromycota</taxon>
        <taxon>Mucoromycotina</taxon>
        <taxon>Endogonomycetes</taxon>
        <taxon>Endogonales</taxon>
        <taxon>Endogonaceae</taxon>
        <taxon>Jimgerdemannia</taxon>
    </lineage>
</organism>